<comment type="subcellular location">
    <subcellularLocation>
        <location evidence="1">Nucleus</location>
    </subcellularLocation>
</comment>
<dbReference type="AlphaFoldDB" id="A0A7D9GX92"/>
<keyword evidence="8" id="KW-1133">Transmembrane helix</keyword>
<keyword evidence="5" id="KW-0539">Nucleus</keyword>
<evidence type="ECO:0000313" key="11">
    <source>
        <dbReference type="Proteomes" id="UP000478008"/>
    </source>
</evidence>
<keyword evidence="11" id="KW-1185">Reference proteome</keyword>
<evidence type="ECO:0000256" key="4">
    <source>
        <dbReference type="ARBA" id="ARBA00022833"/>
    </source>
</evidence>
<dbReference type="Proteomes" id="UP000478008">
    <property type="component" value="Unassembled WGS sequence"/>
</dbReference>
<feature type="compositionally biased region" description="Basic residues" evidence="7">
    <location>
        <begin position="254"/>
        <end position="268"/>
    </location>
</feature>
<evidence type="ECO:0000256" key="8">
    <source>
        <dbReference type="SAM" id="Phobius"/>
    </source>
</evidence>
<feature type="transmembrane region" description="Helical" evidence="8">
    <location>
        <begin position="21"/>
        <end position="40"/>
    </location>
</feature>
<evidence type="ECO:0000313" key="10">
    <source>
        <dbReference type="EMBL" id="VUG16266.1"/>
    </source>
</evidence>
<feature type="compositionally biased region" description="Low complexity" evidence="7">
    <location>
        <begin position="181"/>
        <end position="193"/>
    </location>
</feature>
<dbReference type="InterPro" id="IPR013087">
    <property type="entry name" value="Znf_C2H2_type"/>
</dbReference>
<gene>
    <name evidence="10" type="ORF">DEBR0S1_12178G</name>
</gene>
<dbReference type="GO" id="GO:0008270">
    <property type="term" value="F:zinc ion binding"/>
    <property type="evidence" value="ECO:0007669"/>
    <property type="project" value="UniProtKB-KW"/>
</dbReference>
<organism evidence="10 11">
    <name type="scientific">Dekkera bruxellensis</name>
    <name type="common">Brettanomyces custersii</name>
    <dbReference type="NCBI Taxonomy" id="5007"/>
    <lineage>
        <taxon>Eukaryota</taxon>
        <taxon>Fungi</taxon>
        <taxon>Dikarya</taxon>
        <taxon>Ascomycota</taxon>
        <taxon>Saccharomycotina</taxon>
        <taxon>Pichiomycetes</taxon>
        <taxon>Pichiales</taxon>
        <taxon>Pichiaceae</taxon>
        <taxon>Brettanomyces</taxon>
    </lineage>
</organism>
<dbReference type="InterPro" id="IPR051643">
    <property type="entry name" value="Transcr_Reg_ZincFinger"/>
</dbReference>
<dbReference type="PROSITE" id="PS00028">
    <property type="entry name" value="ZINC_FINGER_C2H2_1"/>
    <property type="match status" value="1"/>
</dbReference>
<feature type="domain" description="C2H2-type" evidence="9">
    <location>
        <begin position="270"/>
        <end position="297"/>
    </location>
</feature>
<dbReference type="PANTHER" id="PTHR24396:SF19">
    <property type="entry name" value="FI01119P"/>
    <property type="match status" value="1"/>
</dbReference>
<keyword evidence="2" id="KW-0479">Metal-binding</keyword>
<dbReference type="GO" id="GO:0000978">
    <property type="term" value="F:RNA polymerase II cis-regulatory region sequence-specific DNA binding"/>
    <property type="evidence" value="ECO:0007669"/>
    <property type="project" value="TreeGrafter"/>
</dbReference>
<feature type="region of interest" description="Disordered" evidence="7">
    <location>
        <begin position="250"/>
        <end position="269"/>
    </location>
</feature>
<dbReference type="Gene3D" id="3.30.160.60">
    <property type="entry name" value="Classic Zinc Finger"/>
    <property type="match status" value="1"/>
</dbReference>
<evidence type="ECO:0000256" key="7">
    <source>
        <dbReference type="SAM" id="MobiDB-lite"/>
    </source>
</evidence>
<feature type="compositionally biased region" description="Low complexity" evidence="7">
    <location>
        <begin position="422"/>
        <end position="432"/>
    </location>
</feature>
<feature type="region of interest" description="Disordered" evidence="7">
    <location>
        <begin position="482"/>
        <end position="538"/>
    </location>
</feature>
<evidence type="ECO:0000256" key="1">
    <source>
        <dbReference type="ARBA" id="ARBA00004123"/>
    </source>
</evidence>
<name>A0A7D9GX92_DEKBR</name>
<evidence type="ECO:0000256" key="6">
    <source>
        <dbReference type="PROSITE-ProRule" id="PRU00042"/>
    </source>
</evidence>
<dbReference type="SMART" id="SM00355">
    <property type="entry name" value="ZnF_C2H2"/>
    <property type="match status" value="2"/>
</dbReference>
<keyword evidence="8" id="KW-0472">Membrane</keyword>
<dbReference type="EMBL" id="CABFWN010000001">
    <property type="protein sequence ID" value="VUG16266.1"/>
    <property type="molecule type" value="Genomic_DNA"/>
</dbReference>
<evidence type="ECO:0000259" key="9">
    <source>
        <dbReference type="PROSITE" id="PS50157"/>
    </source>
</evidence>
<dbReference type="SUPFAM" id="SSF57667">
    <property type="entry name" value="beta-beta-alpha zinc fingers"/>
    <property type="match status" value="1"/>
</dbReference>
<keyword evidence="8" id="KW-0812">Transmembrane</keyword>
<dbReference type="InterPro" id="IPR036236">
    <property type="entry name" value="Znf_C2H2_sf"/>
</dbReference>
<feature type="region of interest" description="Disordered" evidence="7">
    <location>
        <begin position="422"/>
        <end position="442"/>
    </location>
</feature>
<reference evidence="10 11" key="1">
    <citation type="submission" date="2019-07" db="EMBL/GenBank/DDBJ databases">
        <authorList>
            <person name="Friedrich A."/>
            <person name="Schacherer J."/>
        </authorList>
    </citation>
    <scope>NUCLEOTIDE SEQUENCE [LARGE SCALE GENOMIC DNA]</scope>
</reference>
<keyword evidence="4" id="KW-0862">Zinc</keyword>
<dbReference type="GO" id="GO:0000981">
    <property type="term" value="F:DNA-binding transcription factor activity, RNA polymerase II-specific"/>
    <property type="evidence" value="ECO:0007669"/>
    <property type="project" value="TreeGrafter"/>
</dbReference>
<evidence type="ECO:0000256" key="3">
    <source>
        <dbReference type="ARBA" id="ARBA00022771"/>
    </source>
</evidence>
<proteinExistence type="predicted"/>
<sequence length="603" mass="67130">MSVIPKNKRPLQLLGRPAESILCLMLHAFLQIISTLYGLVKSFLFGASGAEQKYNQLDSYIFNQSKSSKKETEQIPASEETQEITSFIEHKHVHAQDRQITKKLNSNKLAVYFECSPLFPAFGILRNLTTKDLEQCSLKDGSQITVVANSGDSNGEIKFEVVNGKNSNNLKADASASMENPQQPSPISDISSPGFKIKKIKSERHAVDDFTNLSPASSVKSTKSEKQDAEKIVSVLNSEDITARARIDDEDAKHKAKSNQNKVRHKPKSHECPYCHAKFRLRGYLTRHLKKHSKKKAYKCPFYDPNADPKCHATGGFSRRDTYKTHLKARHFKYPPGVKSGERRGMMGWCSACGEKFLNNEIWVERHIEAGLCPGLPADYVRNLKFGKKKTGKHSKFLDVVADERFFNDDASSIVTISSPASFTSRSASPSTNPSVGQMYTFPAVGNGTNSLSSSSSTSSSLSTSPASSMAMSWVSQKQFQHSKPQFSAGPLPHQLKPKVLPQTTQSPSEMPPLAEDHKMGDQDSNSDMRSPMDESYEEEDYPSLDAECSPYTHISYPAYFYKNVNDSMCQQDGPIQDSRYGSALSSVLREPMESDLYEDYTA</sequence>
<protein>
    <submittedName>
        <fullName evidence="10">DEBR0S1_12178g1_1</fullName>
    </submittedName>
</protein>
<feature type="region of interest" description="Disordered" evidence="7">
    <location>
        <begin position="170"/>
        <end position="193"/>
    </location>
</feature>
<dbReference type="GO" id="GO:0005634">
    <property type="term" value="C:nucleus"/>
    <property type="evidence" value="ECO:0007669"/>
    <property type="project" value="UniProtKB-SubCell"/>
</dbReference>
<evidence type="ECO:0000256" key="2">
    <source>
        <dbReference type="ARBA" id="ARBA00022723"/>
    </source>
</evidence>
<accession>A0A7D9GX92</accession>
<keyword evidence="3 6" id="KW-0863">Zinc-finger</keyword>
<dbReference type="PROSITE" id="PS50157">
    <property type="entry name" value="ZINC_FINGER_C2H2_2"/>
    <property type="match status" value="1"/>
</dbReference>
<evidence type="ECO:0000256" key="5">
    <source>
        <dbReference type="ARBA" id="ARBA00023242"/>
    </source>
</evidence>
<dbReference type="PANTHER" id="PTHR24396">
    <property type="entry name" value="ZINC FINGER PROTEIN"/>
    <property type="match status" value="1"/>
</dbReference>